<gene>
    <name evidence="1" type="primary">MRPL24_1</name>
    <name evidence="1" type="ORF">DSO57_1000860</name>
</gene>
<proteinExistence type="predicted"/>
<sequence length="237" mass="27044">MRLHQYTGISSRIQHRPNLPKPQDLIKRWDIIRGDEVMITEGKDQGKTGKVLHVLRDRNRLLITGLNLAWKHVPKTAESAGGKIQKEMPVHYSNVHLLDPITKRPCKINIRKVKDDKTGKMKNQRFVSGTNTMIPRPVLLEYQTERKDGPFDTLPDAVQKVTFVPSLSSFPLPKGVINELRSPYRAISDMFIELKRLERKKEELTDKLLKATRPKYPGYVPGGTKPRIIPAVNSSQA</sequence>
<dbReference type="Proteomes" id="UP001165960">
    <property type="component" value="Unassembled WGS sequence"/>
</dbReference>
<keyword evidence="2" id="KW-1185">Reference proteome</keyword>
<accession>A0ACC2U7V2</accession>
<evidence type="ECO:0000313" key="1">
    <source>
        <dbReference type="EMBL" id="KAJ9082874.1"/>
    </source>
</evidence>
<evidence type="ECO:0000313" key="2">
    <source>
        <dbReference type="Proteomes" id="UP001165960"/>
    </source>
</evidence>
<name>A0ACC2U7V2_9FUNG</name>
<keyword evidence="1" id="KW-0689">Ribosomal protein</keyword>
<organism evidence="1 2">
    <name type="scientific">Entomophthora muscae</name>
    <dbReference type="NCBI Taxonomy" id="34485"/>
    <lineage>
        <taxon>Eukaryota</taxon>
        <taxon>Fungi</taxon>
        <taxon>Fungi incertae sedis</taxon>
        <taxon>Zoopagomycota</taxon>
        <taxon>Entomophthoromycotina</taxon>
        <taxon>Entomophthoromycetes</taxon>
        <taxon>Entomophthorales</taxon>
        <taxon>Entomophthoraceae</taxon>
        <taxon>Entomophthora</taxon>
    </lineage>
</organism>
<protein>
    <submittedName>
        <fullName evidence="1">39S ribosomal protein L24, mitochondrial</fullName>
    </submittedName>
</protein>
<comment type="caution">
    <text evidence="1">The sequence shown here is derived from an EMBL/GenBank/DDBJ whole genome shotgun (WGS) entry which is preliminary data.</text>
</comment>
<dbReference type="EMBL" id="QTSX02001422">
    <property type="protein sequence ID" value="KAJ9082874.1"/>
    <property type="molecule type" value="Genomic_DNA"/>
</dbReference>
<keyword evidence="1" id="KW-0687">Ribonucleoprotein</keyword>
<reference evidence="1" key="1">
    <citation type="submission" date="2022-04" db="EMBL/GenBank/DDBJ databases">
        <title>Genome of the entomopathogenic fungus Entomophthora muscae.</title>
        <authorList>
            <person name="Elya C."/>
            <person name="Lovett B.R."/>
            <person name="Lee E."/>
            <person name="Macias A.M."/>
            <person name="Hajek A.E."/>
            <person name="De Bivort B.L."/>
            <person name="Kasson M.T."/>
            <person name="De Fine Licht H.H."/>
            <person name="Stajich J.E."/>
        </authorList>
    </citation>
    <scope>NUCLEOTIDE SEQUENCE</scope>
    <source>
        <strain evidence="1">Berkeley</strain>
    </source>
</reference>